<protein>
    <recommendedName>
        <fullName evidence="3">Carbohydrate-binding domain-containing protein</fullName>
    </recommendedName>
</protein>
<comment type="caution">
    <text evidence="1">The sequence shown here is derived from an EMBL/GenBank/DDBJ whole genome shotgun (WGS) entry which is preliminary data.</text>
</comment>
<proteinExistence type="predicted"/>
<keyword evidence="2" id="KW-1185">Reference proteome</keyword>
<organism evidence="1 2">
    <name type="scientific">Flexivirga alba</name>
    <dbReference type="NCBI Taxonomy" id="702742"/>
    <lineage>
        <taxon>Bacteria</taxon>
        <taxon>Bacillati</taxon>
        <taxon>Actinomycetota</taxon>
        <taxon>Actinomycetes</taxon>
        <taxon>Micrococcales</taxon>
        <taxon>Dermacoccaceae</taxon>
        <taxon>Flexivirga</taxon>
    </lineage>
</organism>
<evidence type="ECO:0000313" key="1">
    <source>
        <dbReference type="EMBL" id="MFC6704258.1"/>
    </source>
</evidence>
<gene>
    <name evidence="1" type="ORF">ACFQDH_02960</name>
</gene>
<dbReference type="Proteomes" id="UP001596298">
    <property type="component" value="Unassembled WGS sequence"/>
</dbReference>
<reference evidence="2" key="1">
    <citation type="journal article" date="2019" name="Int. J. Syst. Evol. Microbiol.">
        <title>The Global Catalogue of Microorganisms (GCM) 10K type strain sequencing project: providing services to taxonomists for standard genome sequencing and annotation.</title>
        <authorList>
            <consortium name="The Broad Institute Genomics Platform"/>
            <consortium name="The Broad Institute Genome Sequencing Center for Infectious Disease"/>
            <person name="Wu L."/>
            <person name="Ma J."/>
        </authorList>
    </citation>
    <scope>NUCLEOTIDE SEQUENCE [LARGE SCALE GENOMIC DNA]</scope>
    <source>
        <strain evidence="2">CCUG 58127</strain>
    </source>
</reference>
<evidence type="ECO:0000313" key="2">
    <source>
        <dbReference type="Proteomes" id="UP001596298"/>
    </source>
</evidence>
<accession>A0ABW2ABY7</accession>
<dbReference type="RefSeq" id="WP_382398321.1">
    <property type="nucleotide sequence ID" value="NZ_JBHSWH010000001.1"/>
</dbReference>
<evidence type="ECO:0008006" key="3">
    <source>
        <dbReference type="Google" id="ProtNLM"/>
    </source>
</evidence>
<dbReference type="EMBL" id="JBHSWH010000001">
    <property type="protein sequence ID" value="MFC6704258.1"/>
    <property type="molecule type" value="Genomic_DNA"/>
</dbReference>
<name>A0ABW2ABY7_9MICO</name>
<sequence length="436" mass="44314">MTDAMSTTVTTAAELAAAISAGAREIVVAGSITGSPSITLPEGTTLRGGELVFLAKGVRLTKDNTLQDITITTTPYETAVYNDTSVVDAGTFSFKNVTTVGQVYLVADDDTMTVRVETDGIHIKAADVRGRADQPHGFGVDVLQGGLTLWNRQPDTSSSFTATLKDVSIGTESTPVRGSGVFVAGYGDREGHLAGGAFTADLIETGRVETDGGIAPGTPDKISGGVFVVSGATVDKVLNAGTVTTHGQNDMVLDNWGYVKEWVSTAEVKSTGPSGIGFVNFGDIDTLDMQAPVVTTGGGARGFNLYDGSLQSASFHSIKTTGDGSVGIQVSKPMGTLTVHHDVVTTGGEGTSLVKGVQVTLKAVAFSVKSGGDIQSVTIGGSLRTEGADVVTFEVADGGSIAALEVGGAIEAKGAGSRTTDVQGTVPTSAKLAAAE</sequence>